<dbReference type="AlphaFoldDB" id="A0A6J7L5L4"/>
<evidence type="ECO:0000256" key="2">
    <source>
        <dbReference type="ARBA" id="ARBA00022723"/>
    </source>
</evidence>
<evidence type="ECO:0000259" key="18">
    <source>
        <dbReference type="PROSITE" id="PS51217"/>
    </source>
</evidence>
<feature type="domain" description="UvrD-like helicase C-terminal" evidence="18">
    <location>
        <begin position="367"/>
        <end position="641"/>
    </location>
</feature>
<dbReference type="SUPFAM" id="SSF52540">
    <property type="entry name" value="P-loop containing nucleoside triphosphate hydrolases"/>
    <property type="match status" value="1"/>
</dbReference>
<gene>
    <name evidence="19" type="ORF">UFOPK3789_01426</name>
</gene>
<keyword evidence="3" id="KW-0547">Nucleotide-binding</keyword>
<evidence type="ECO:0000259" key="17">
    <source>
        <dbReference type="PROSITE" id="PS51198"/>
    </source>
</evidence>
<keyword evidence="8" id="KW-0067">ATP-binding</keyword>
<organism evidence="19">
    <name type="scientific">freshwater metagenome</name>
    <dbReference type="NCBI Taxonomy" id="449393"/>
    <lineage>
        <taxon>unclassified sequences</taxon>
        <taxon>metagenomes</taxon>
        <taxon>ecological metagenomes</taxon>
    </lineage>
</organism>
<dbReference type="Gene3D" id="3.40.50.300">
    <property type="entry name" value="P-loop containing nucleotide triphosphate hydrolases"/>
    <property type="match status" value="3"/>
</dbReference>
<dbReference type="GO" id="GO:0008854">
    <property type="term" value="F:exodeoxyribonuclease V activity"/>
    <property type="evidence" value="ECO:0007669"/>
    <property type="project" value="InterPro"/>
</dbReference>
<sequence length="1149" mass="124247">MSSTFDVKHDALPAGLAALEASAGTGKTYTLTHIVARQIIEQDVKIDRFLIVTYTRAAAAELRTRTRDAIVSWRDEIASGKIEPAVGREVALNRLEDAIANFDSATITTIHGFCQVALGSLGVQSGRVGKDTFDEANEALIREVVRDHLLRRLAMKPDDLSRADDALSTSKSKETPRKIEEAVITVVNRFLGNQGSLLLSPDVNIAEPDAAISLAGDWGALVQDIVADIKDRRRSAGVATFDTLISDLAEQLSGINGDAAAAALRSRFSVIMVDEFQDTDRMQWQIFHRGFADTSLANPRTLIIVGDPKQAIYRFRGADVATYISAAHTQANSLHALAVNQRSDTLLLEGLNALFAGSTFDGADRIKYETVAARDGASEMGISFPAAQETPESALQSVKPIEIRWVSPDETSASTDIILADLVDVVREHLVATLPVLDAERCEVGRRDVEPGDIGILVKSNTDGDKIALLLRKHGIPAVRSGVGSVEQSPAAVQLRALLYAMERPSDTRRGRLVANGWFFGLTPTEALEGTAILEIQQQLAAWADALAKFGVFHLWTTIRHRAGSLISIAAHGDGDRGYTDLEHLIEVLNRCLEGRPSSVDLCISILDDLASHASESEERRRRIDSDSAAVQITTIHSAKGLEYPIVLLPLVTKQPNNTNPEPFVFGYAGERLVDAGPGISWSEPGREGTPADRTIRKSLSEAEVNEEDRRLAYVALTRAKHRLVIWVRHSRGSEKGGLGRLLWGERVDGALTKPSDTHAPLAKDPESGVVKPTTAIEATACYEALAALAPLSISHRQIWMQTPGSGAEILATQGGAPATKILDAERVLLRAGWRAWSYSSLTDDKSAISNYGPEALRDDEPNEHLSESQSPSEPNPWDALSAGTGFGDAVHRILEEADFALLRPAEDDTAAKASLIETVMVHKYRLSPSDKPETLRDCLLDAVRTPLDAGFNNRSIAEVIADGSLRELDFSFNLGSSPGATGGSADLALIATLSNQLAADDPFRSYFARIGPGMLSADVVSGYLSGSIDLVVRAPNDSGVQRYFVVDYKTNRQRQGHYDPAAVRGLMEHGNYPLQAAIYLVALQRYLRLRIGDSYDPALHLGGASYWFMRGLLGADTPITDGERNGVCSWTPSAAFINGLDNLLGGQS</sequence>
<keyword evidence="6" id="KW-0347">Helicase</keyword>
<comment type="catalytic activity">
    <reaction evidence="15">
        <text>ATP + H2O = ADP + phosphate + H(+)</text>
        <dbReference type="Rhea" id="RHEA:13065"/>
        <dbReference type="ChEBI" id="CHEBI:15377"/>
        <dbReference type="ChEBI" id="CHEBI:15378"/>
        <dbReference type="ChEBI" id="CHEBI:30616"/>
        <dbReference type="ChEBI" id="CHEBI:43474"/>
        <dbReference type="ChEBI" id="CHEBI:456216"/>
        <dbReference type="EC" id="5.6.2.4"/>
    </reaction>
</comment>
<dbReference type="PROSITE" id="PS51217">
    <property type="entry name" value="UVRD_HELICASE_CTER"/>
    <property type="match status" value="1"/>
</dbReference>
<dbReference type="Pfam" id="PF00580">
    <property type="entry name" value="UvrD-helicase"/>
    <property type="match status" value="1"/>
</dbReference>
<dbReference type="GO" id="GO:0009338">
    <property type="term" value="C:exodeoxyribonuclease V complex"/>
    <property type="evidence" value="ECO:0007669"/>
    <property type="project" value="TreeGrafter"/>
</dbReference>
<comment type="catalytic activity">
    <reaction evidence="13">
        <text>Couples ATP hydrolysis with the unwinding of duplex DNA by translocating in the 3'-5' direction.</text>
        <dbReference type="EC" id="5.6.2.4"/>
    </reaction>
</comment>
<accession>A0A6J7L5L4</accession>
<keyword evidence="10" id="KW-0238">DNA-binding</keyword>
<dbReference type="GO" id="GO:0043138">
    <property type="term" value="F:3'-5' DNA helicase activity"/>
    <property type="evidence" value="ECO:0007669"/>
    <property type="project" value="UniProtKB-EC"/>
</dbReference>
<evidence type="ECO:0000256" key="12">
    <source>
        <dbReference type="ARBA" id="ARBA00023235"/>
    </source>
</evidence>
<evidence type="ECO:0000256" key="11">
    <source>
        <dbReference type="ARBA" id="ARBA00023204"/>
    </source>
</evidence>
<evidence type="ECO:0000256" key="10">
    <source>
        <dbReference type="ARBA" id="ARBA00023125"/>
    </source>
</evidence>
<dbReference type="GO" id="GO:0000725">
    <property type="term" value="P:recombinational repair"/>
    <property type="evidence" value="ECO:0007669"/>
    <property type="project" value="TreeGrafter"/>
</dbReference>
<evidence type="ECO:0000256" key="1">
    <source>
        <dbReference type="ARBA" id="ARBA00022722"/>
    </source>
</evidence>
<dbReference type="InterPro" id="IPR004586">
    <property type="entry name" value="RecB"/>
</dbReference>
<evidence type="ECO:0000256" key="4">
    <source>
        <dbReference type="ARBA" id="ARBA00022763"/>
    </source>
</evidence>
<dbReference type="InterPro" id="IPR014016">
    <property type="entry name" value="UvrD-like_ATP-bd"/>
</dbReference>
<dbReference type="PANTHER" id="PTHR11070">
    <property type="entry name" value="UVRD / RECB / PCRA DNA HELICASE FAMILY MEMBER"/>
    <property type="match status" value="1"/>
</dbReference>
<keyword evidence="2" id="KW-0479">Metal-binding</keyword>
<evidence type="ECO:0000256" key="8">
    <source>
        <dbReference type="ARBA" id="ARBA00022840"/>
    </source>
</evidence>
<keyword evidence="1" id="KW-0540">Nuclease</keyword>
<reference evidence="19" key="1">
    <citation type="submission" date="2020-05" db="EMBL/GenBank/DDBJ databases">
        <authorList>
            <person name="Chiriac C."/>
            <person name="Salcher M."/>
            <person name="Ghai R."/>
            <person name="Kavagutti S V."/>
        </authorList>
    </citation>
    <scope>NUCLEOTIDE SEQUENCE</scope>
</reference>
<dbReference type="InterPro" id="IPR011604">
    <property type="entry name" value="PDDEXK-like_dom_sf"/>
</dbReference>
<evidence type="ECO:0000256" key="14">
    <source>
        <dbReference type="ARBA" id="ARBA00034808"/>
    </source>
</evidence>
<protein>
    <recommendedName>
        <fullName evidence="14">DNA 3'-5' helicase</fullName>
        <ecNumber evidence="14">5.6.2.4</ecNumber>
    </recommendedName>
</protein>
<dbReference type="PANTHER" id="PTHR11070:SF23">
    <property type="entry name" value="RECBCD ENZYME SUBUNIT RECB"/>
    <property type="match status" value="1"/>
</dbReference>
<dbReference type="GO" id="GO:0003677">
    <property type="term" value="F:DNA binding"/>
    <property type="evidence" value="ECO:0007669"/>
    <property type="project" value="UniProtKB-KW"/>
</dbReference>
<evidence type="ECO:0000256" key="5">
    <source>
        <dbReference type="ARBA" id="ARBA00022801"/>
    </source>
</evidence>
<evidence type="ECO:0000256" key="6">
    <source>
        <dbReference type="ARBA" id="ARBA00022806"/>
    </source>
</evidence>
<dbReference type="PROSITE" id="PS51198">
    <property type="entry name" value="UVRD_HELICASE_ATP_BIND"/>
    <property type="match status" value="1"/>
</dbReference>
<dbReference type="InterPro" id="IPR011335">
    <property type="entry name" value="Restrct_endonuc-II-like"/>
</dbReference>
<evidence type="ECO:0000313" key="19">
    <source>
        <dbReference type="EMBL" id="CAB4963327.1"/>
    </source>
</evidence>
<keyword evidence="4" id="KW-0227">DNA damage</keyword>
<dbReference type="InterPro" id="IPR038726">
    <property type="entry name" value="PDDEXK_AddAB-type"/>
</dbReference>
<evidence type="ECO:0000256" key="9">
    <source>
        <dbReference type="ARBA" id="ARBA00022842"/>
    </source>
</evidence>
<dbReference type="EC" id="5.6.2.4" evidence="14"/>
<feature type="domain" description="UvrD-like helicase ATP-binding" evidence="17">
    <location>
        <begin position="1"/>
        <end position="344"/>
    </location>
</feature>
<dbReference type="GO" id="GO:0005524">
    <property type="term" value="F:ATP binding"/>
    <property type="evidence" value="ECO:0007669"/>
    <property type="project" value="UniProtKB-KW"/>
</dbReference>
<keyword evidence="9" id="KW-0460">Magnesium</keyword>
<dbReference type="GO" id="GO:0046872">
    <property type="term" value="F:metal ion binding"/>
    <property type="evidence" value="ECO:0007669"/>
    <property type="project" value="UniProtKB-KW"/>
</dbReference>
<evidence type="ECO:0000256" key="7">
    <source>
        <dbReference type="ARBA" id="ARBA00022839"/>
    </source>
</evidence>
<dbReference type="HAMAP" id="MF_01485">
    <property type="entry name" value="RecB"/>
    <property type="match status" value="1"/>
</dbReference>
<dbReference type="EMBL" id="CAFBNL010000139">
    <property type="protein sequence ID" value="CAB4963327.1"/>
    <property type="molecule type" value="Genomic_DNA"/>
</dbReference>
<evidence type="ECO:0000256" key="3">
    <source>
        <dbReference type="ARBA" id="ARBA00022741"/>
    </source>
</evidence>
<keyword evidence="11" id="KW-0234">DNA repair</keyword>
<dbReference type="InterPro" id="IPR027417">
    <property type="entry name" value="P-loop_NTPase"/>
</dbReference>
<dbReference type="Pfam" id="PF13361">
    <property type="entry name" value="UvrD_C"/>
    <property type="match status" value="1"/>
</dbReference>
<dbReference type="SUPFAM" id="SSF52980">
    <property type="entry name" value="Restriction endonuclease-like"/>
    <property type="match status" value="1"/>
</dbReference>
<keyword evidence="12" id="KW-0413">Isomerase</keyword>
<evidence type="ECO:0000256" key="16">
    <source>
        <dbReference type="SAM" id="MobiDB-lite"/>
    </source>
</evidence>
<dbReference type="GO" id="GO:0005829">
    <property type="term" value="C:cytosol"/>
    <property type="evidence" value="ECO:0007669"/>
    <property type="project" value="TreeGrafter"/>
</dbReference>
<dbReference type="Pfam" id="PF12705">
    <property type="entry name" value="PDDEXK_1"/>
    <property type="match status" value="1"/>
</dbReference>
<proteinExistence type="inferred from homology"/>
<evidence type="ECO:0000256" key="15">
    <source>
        <dbReference type="ARBA" id="ARBA00048988"/>
    </source>
</evidence>
<dbReference type="Gene3D" id="1.10.486.10">
    <property type="entry name" value="PCRA, domain 4"/>
    <property type="match status" value="1"/>
</dbReference>
<evidence type="ECO:0000256" key="13">
    <source>
        <dbReference type="ARBA" id="ARBA00034617"/>
    </source>
</evidence>
<feature type="compositionally biased region" description="Basic and acidic residues" evidence="16">
    <location>
        <begin position="856"/>
        <end position="867"/>
    </location>
</feature>
<dbReference type="InterPro" id="IPR000212">
    <property type="entry name" value="DNA_helicase_UvrD/REP"/>
</dbReference>
<feature type="region of interest" description="Disordered" evidence="16">
    <location>
        <begin position="851"/>
        <end position="882"/>
    </location>
</feature>
<keyword evidence="5" id="KW-0378">Hydrolase</keyword>
<keyword evidence="7" id="KW-0269">Exonuclease</keyword>
<name>A0A6J7L5L4_9ZZZZ</name>
<dbReference type="CDD" id="cd22352">
    <property type="entry name" value="RecB_C-like"/>
    <property type="match status" value="1"/>
</dbReference>
<dbReference type="InterPro" id="IPR014017">
    <property type="entry name" value="DNA_helicase_UvrD-like_C"/>
</dbReference>
<dbReference type="Gene3D" id="3.90.320.10">
    <property type="match status" value="1"/>
</dbReference>